<dbReference type="InterPro" id="IPR005467">
    <property type="entry name" value="His_kinase_dom"/>
</dbReference>
<sequence>MILHKNSLSWRLLKHFLLIGGSVFSLIAVILYFFSINFANLAVEQSMFGMAEDIQTNLEFDNRSQLIYKPERVAERWGYDALYNNLGFRVIDLSTQQELVRSFVNPNITTIIDTLPATLPEGYSQIAARNDTHTDLFRIIFILDNKNLALDLARNDLLGALANEAVMPVLSQVASLTIGAAFLVFVCVTFISIRALVRPVKNVTTQLLQIKPNQLDRRLSTTGVPAEILPLVLGLNEAMERVEQGFEEQKRFVANAAHELRTPLAILSTRVELTEIPPEVEPALMGDIKYMSRVIEQLLDLSRAQNQVGFTHSLVDLKDIGKDVCMLLGPLSVTHQKELSLEVIDQSCDVLGDKGALIILTKNLLENALKYADKHAQVQLIITKNTLSIKDSGPGISEGDRVKLFERFWRKEQSALTGSGLGLSIVSEIANAHNADIDVLCNNDLGGATFTITFNAMP</sequence>
<keyword evidence="8 11" id="KW-1133">Transmembrane helix</keyword>
<evidence type="ECO:0000256" key="3">
    <source>
        <dbReference type="ARBA" id="ARBA00012438"/>
    </source>
</evidence>
<dbReference type="PROSITE" id="PS50109">
    <property type="entry name" value="HIS_KIN"/>
    <property type="match status" value="1"/>
</dbReference>
<dbReference type="Pfam" id="PF02518">
    <property type="entry name" value="HATPase_c"/>
    <property type="match status" value="1"/>
</dbReference>
<dbReference type="SMART" id="SM00388">
    <property type="entry name" value="HisKA"/>
    <property type="match status" value="1"/>
</dbReference>
<dbReference type="Proteomes" id="UP000307164">
    <property type="component" value="Unassembled WGS sequence"/>
</dbReference>
<dbReference type="SUPFAM" id="SSF47384">
    <property type="entry name" value="Homodimeric domain of signal transducing histidine kinase"/>
    <property type="match status" value="1"/>
</dbReference>
<dbReference type="InterPro" id="IPR036097">
    <property type="entry name" value="HisK_dim/P_sf"/>
</dbReference>
<dbReference type="AlphaFoldDB" id="A0A5S3VEM1"/>
<evidence type="ECO:0000256" key="6">
    <source>
        <dbReference type="ARBA" id="ARBA00022692"/>
    </source>
</evidence>
<dbReference type="GO" id="GO:0000155">
    <property type="term" value="F:phosphorelay sensor kinase activity"/>
    <property type="evidence" value="ECO:0007669"/>
    <property type="project" value="InterPro"/>
</dbReference>
<evidence type="ECO:0000313" key="15">
    <source>
        <dbReference type="EMBL" id="TMO74919.1"/>
    </source>
</evidence>
<dbReference type="Pfam" id="PF00512">
    <property type="entry name" value="HisKA"/>
    <property type="match status" value="1"/>
</dbReference>
<keyword evidence="4" id="KW-0597">Phosphoprotein</keyword>
<evidence type="ECO:0000313" key="16">
    <source>
        <dbReference type="Proteomes" id="UP000307164"/>
    </source>
</evidence>
<evidence type="ECO:0000313" key="14">
    <source>
        <dbReference type="EMBL" id="TMO70626.1"/>
    </source>
</evidence>
<dbReference type="OrthoDB" id="9809766at2"/>
<accession>A0A5S3VEM1</accession>
<dbReference type="InterPro" id="IPR050428">
    <property type="entry name" value="TCS_sensor_his_kinase"/>
</dbReference>
<feature type="transmembrane region" description="Helical" evidence="11">
    <location>
        <begin position="173"/>
        <end position="197"/>
    </location>
</feature>
<evidence type="ECO:0000256" key="5">
    <source>
        <dbReference type="ARBA" id="ARBA00022679"/>
    </source>
</evidence>
<dbReference type="PANTHER" id="PTHR45436:SF15">
    <property type="entry name" value="SENSOR HISTIDINE KINASE CUSS"/>
    <property type="match status" value="1"/>
</dbReference>
<evidence type="ECO:0000256" key="11">
    <source>
        <dbReference type="SAM" id="Phobius"/>
    </source>
</evidence>
<name>A0A5S3VEM1_9GAMM</name>
<keyword evidence="5" id="KW-0808">Transferase</keyword>
<dbReference type="CDD" id="cd00082">
    <property type="entry name" value="HisKA"/>
    <property type="match status" value="1"/>
</dbReference>
<gene>
    <name evidence="14" type="ORF">CWC19_00775</name>
    <name evidence="15" type="ORF">CWC20_09185</name>
</gene>
<reference evidence="16 17" key="2">
    <citation type="submission" date="2019-06" db="EMBL/GenBank/DDBJ databases">
        <title>Co-occurence of chitin degradation, pigmentation and bioactivity in marine Pseudoalteromonas.</title>
        <authorList>
            <person name="Sonnenschein E.C."/>
            <person name="Bech P.K."/>
        </authorList>
    </citation>
    <scope>NUCLEOTIDE SEQUENCE [LARGE SCALE GENOMIC DNA]</scope>
    <source>
        <strain evidence="17">S3790</strain>
        <strain evidence="15 16">S3895</strain>
    </source>
</reference>
<keyword evidence="16" id="KW-1185">Reference proteome</keyword>
<evidence type="ECO:0000313" key="17">
    <source>
        <dbReference type="Proteomes" id="UP000307217"/>
    </source>
</evidence>
<keyword evidence="9" id="KW-0902">Two-component regulatory system</keyword>
<dbReference type="EMBL" id="PNBW01000043">
    <property type="protein sequence ID" value="TMO74919.1"/>
    <property type="molecule type" value="Genomic_DNA"/>
</dbReference>
<dbReference type="Gene3D" id="3.30.565.10">
    <property type="entry name" value="Histidine kinase-like ATPase, C-terminal domain"/>
    <property type="match status" value="1"/>
</dbReference>
<dbReference type="InterPro" id="IPR003660">
    <property type="entry name" value="HAMP_dom"/>
</dbReference>
<dbReference type="InterPro" id="IPR003661">
    <property type="entry name" value="HisK_dim/P_dom"/>
</dbReference>
<evidence type="ECO:0000256" key="2">
    <source>
        <dbReference type="ARBA" id="ARBA00004141"/>
    </source>
</evidence>
<keyword evidence="6 11" id="KW-0812">Transmembrane</keyword>
<dbReference type="RefSeq" id="WP_138589541.1">
    <property type="nucleotide sequence ID" value="NZ_PNBW01000043.1"/>
</dbReference>
<evidence type="ECO:0000256" key="7">
    <source>
        <dbReference type="ARBA" id="ARBA00022777"/>
    </source>
</evidence>
<evidence type="ECO:0000259" key="12">
    <source>
        <dbReference type="PROSITE" id="PS50109"/>
    </source>
</evidence>
<comment type="catalytic activity">
    <reaction evidence="1">
        <text>ATP + protein L-histidine = ADP + protein N-phospho-L-histidine.</text>
        <dbReference type="EC" id="2.7.13.3"/>
    </reaction>
</comment>
<dbReference type="PROSITE" id="PS50885">
    <property type="entry name" value="HAMP"/>
    <property type="match status" value="1"/>
</dbReference>
<evidence type="ECO:0000259" key="13">
    <source>
        <dbReference type="PROSITE" id="PS50885"/>
    </source>
</evidence>
<comment type="caution">
    <text evidence="14">The sequence shown here is derived from an EMBL/GenBank/DDBJ whole genome shotgun (WGS) entry which is preliminary data.</text>
</comment>
<dbReference type="SMART" id="SM00387">
    <property type="entry name" value="HATPase_c"/>
    <property type="match status" value="1"/>
</dbReference>
<comment type="subcellular location">
    <subcellularLocation>
        <location evidence="2">Membrane</location>
        <topology evidence="2">Multi-pass membrane protein</topology>
    </subcellularLocation>
</comment>
<dbReference type="Proteomes" id="UP000307217">
    <property type="component" value="Unassembled WGS sequence"/>
</dbReference>
<feature type="domain" description="HAMP" evidence="13">
    <location>
        <begin position="194"/>
        <end position="247"/>
    </location>
</feature>
<evidence type="ECO:0000256" key="9">
    <source>
        <dbReference type="ARBA" id="ARBA00023012"/>
    </source>
</evidence>
<dbReference type="Gene3D" id="1.10.287.130">
    <property type="match status" value="1"/>
</dbReference>
<evidence type="ECO:0000256" key="8">
    <source>
        <dbReference type="ARBA" id="ARBA00022989"/>
    </source>
</evidence>
<organism evidence="14 17">
    <name type="scientific">Pseudoalteromonas aurantia</name>
    <dbReference type="NCBI Taxonomy" id="43654"/>
    <lineage>
        <taxon>Bacteria</taxon>
        <taxon>Pseudomonadati</taxon>
        <taxon>Pseudomonadota</taxon>
        <taxon>Gammaproteobacteria</taxon>
        <taxon>Alteromonadales</taxon>
        <taxon>Pseudoalteromonadaceae</taxon>
        <taxon>Pseudoalteromonas</taxon>
    </lineage>
</organism>
<feature type="domain" description="Histidine kinase" evidence="12">
    <location>
        <begin position="255"/>
        <end position="458"/>
    </location>
</feature>
<proteinExistence type="predicted"/>
<dbReference type="EC" id="2.7.13.3" evidence="3"/>
<dbReference type="GO" id="GO:0005886">
    <property type="term" value="C:plasma membrane"/>
    <property type="evidence" value="ECO:0007669"/>
    <property type="project" value="TreeGrafter"/>
</dbReference>
<protein>
    <recommendedName>
        <fullName evidence="3">histidine kinase</fullName>
        <ecNumber evidence="3">2.7.13.3</ecNumber>
    </recommendedName>
</protein>
<dbReference type="SUPFAM" id="SSF55874">
    <property type="entry name" value="ATPase domain of HSP90 chaperone/DNA topoisomerase II/histidine kinase"/>
    <property type="match status" value="1"/>
</dbReference>
<dbReference type="PANTHER" id="PTHR45436">
    <property type="entry name" value="SENSOR HISTIDINE KINASE YKOH"/>
    <property type="match status" value="1"/>
</dbReference>
<reference evidence="14" key="3">
    <citation type="submission" date="2019-09" db="EMBL/GenBank/DDBJ databases">
        <title>Co-occurence of chitin degradation, pigmentation and bioactivity in marine Pseudoalteromonas.</title>
        <authorList>
            <person name="Sonnenschein E.C."/>
            <person name="Bech P.K."/>
        </authorList>
    </citation>
    <scope>NUCLEOTIDE SEQUENCE</scope>
    <source>
        <strain evidence="14">S3790</strain>
    </source>
</reference>
<evidence type="ECO:0000256" key="4">
    <source>
        <dbReference type="ARBA" id="ARBA00022553"/>
    </source>
</evidence>
<dbReference type="InterPro" id="IPR004358">
    <property type="entry name" value="Sig_transdc_His_kin-like_C"/>
</dbReference>
<evidence type="ECO:0000256" key="1">
    <source>
        <dbReference type="ARBA" id="ARBA00000085"/>
    </source>
</evidence>
<evidence type="ECO:0000256" key="10">
    <source>
        <dbReference type="ARBA" id="ARBA00023136"/>
    </source>
</evidence>
<dbReference type="InterPro" id="IPR003594">
    <property type="entry name" value="HATPase_dom"/>
</dbReference>
<dbReference type="PRINTS" id="PR00344">
    <property type="entry name" value="BCTRLSENSOR"/>
</dbReference>
<dbReference type="InterPro" id="IPR036890">
    <property type="entry name" value="HATPase_C_sf"/>
</dbReference>
<dbReference type="CDD" id="cd00075">
    <property type="entry name" value="HATPase"/>
    <property type="match status" value="1"/>
</dbReference>
<keyword evidence="10 11" id="KW-0472">Membrane</keyword>
<reference evidence="16 17" key="1">
    <citation type="submission" date="2018-01" db="EMBL/GenBank/DDBJ databases">
        <authorList>
            <person name="Paulsen S."/>
            <person name="Gram L.K."/>
        </authorList>
    </citation>
    <scope>NUCLEOTIDE SEQUENCE [LARGE SCALE GENOMIC DNA]</scope>
    <source>
        <strain evidence="14 17">S3790</strain>
        <strain evidence="15 16">S3895</strain>
    </source>
</reference>
<dbReference type="EMBL" id="PNBX01000002">
    <property type="protein sequence ID" value="TMO70626.1"/>
    <property type="molecule type" value="Genomic_DNA"/>
</dbReference>
<feature type="transmembrane region" description="Helical" evidence="11">
    <location>
        <begin position="12"/>
        <end position="34"/>
    </location>
</feature>
<keyword evidence="7 14" id="KW-0418">Kinase</keyword>